<keyword evidence="3" id="KW-0732">Signal</keyword>
<proteinExistence type="inferred from homology"/>
<dbReference type="OrthoDB" id="2056845at2"/>
<evidence type="ECO:0000256" key="3">
    <source>
        <dbReference type="ARBA" id="ARBA00022729"/>
    </source>
</evidence>
<dbReference type="CDD" id="cd01951">
    <property type="entry name" value="lectin_L-type"/>
    <property type="match status" value="1"/>
</dbReference>
<gene>
    <name evidence="6" type="ORF">CBF29_00190</name>
</gene>
<feature type="domain" description="SpaA-like prealbumin fold" evidence="5">
    <location>
        <begin position="398"/>
        <end position="483"/>
    </location>
</feature>
<feature type="transmembrane region" description="Helical" evidence="4">
    <location>
        <begin position="760"/>
        <end position="782"/>
    </location>
</feature>
<feature type="domain" description="SpaA-like prealbumin fold" evidence="5">
    <location>
        <begin position="290"/>
        <end position="375"/>
    </location>
</feature>
<evidence type="ECO:0000256" key="4">
    <source>
        <dbReference type="SAM" id="Phobius"/>
    </source>
</evidence>
<name>A0A430B5K4_9ENTE</name>
<dbReference type="RefSeq" id="WP_126806018.1">
    <property type="nucleotide sequence ID" value="NZ_NGKA01000001.1"/>
</dbReference>
<keyword evidence="7" id="KW-1185">Reference proteome</keyword>
<dbReference type="InterPro" id="IPR041033">
    <property type="entry name" value="SpaA_PFL_dom_1"/>
</dbReference>
<dbReference type="SUPFAM" id="SSF49899">
    <property type="entry name" value="Concanavalin A-like lectins/glucanases"/>
    <property type="match status" value="1"/>
</dbReference>
<dbReference type="InterPro" id="IPR013320">
    <property type="entry name" value="ConA-like_dom_sf"/>
</dbReference>
<organism evidence="6 7">
    <name type="scientific">Vagococcus elongatus</name>
    <dbReference type="NCBI Taxonomy" id="180344"/>
    <lineage>
        <taxon>Bacteria</taxon>
        <taxon>Bacillati</taxon>
        <taxon>Bacillota</taxon>
        <taxon>Bacilli</taxon>
        <taxon>Lactobacillales</taxon>
        <taxon>Enterococcaceae</taxon>
        <taxon>Vagococcus</taxon>
    </lineage>
</organism>
<dbReference type="Pfam" id="PF17802">
    <property type="entry name" value="SpaA"/>
    <property type="match status" value="4"/>
</dbReference>
<keyword evidence="4" id="KW-0812">Transmembrane</keyword>
<dbReference type="AlphaFoldDB" id="A0A430B5K4"/>
<evidence type="ECO:0000259" key="5">
    <source>
        <dbReference type="Pfam" id="PF17802"/>
    </source>
</evidence>
<keyword evidence="4" id="KW-1133">Transmembrane helix</keyword>
<feature type="domain" description="SpaA-like prealbumin fold" evidence="5">
    <location>
        <begin position="621"/>
        <end position="710"/>
    </location>
</feature>
<dbReference type="Gene3D" id="2.60.40.10">
    <property type="entry name" value="Immunoglobulins"/>
    <property type="match status" value="4"/>
</dbReference>
<dbReference type="Gene3D" id="2.60.120.200">
    <property type="match status" value="1"/>
</dbReference>
<comment type="similarity">
    <text evidence="1">Belongs to the serine-aspartate repeat-containing protein (SDr) family.</text>
</comment>
<accession>A0A430B5K4</accession>
<dbReference type="PANTHER" id="PTHR36108">
    <property type="entry name" value="COLOSSIN-B-RELATED"/>
    <property type="match status" value="1"/>
</dbReference>
<dbReference type="Proteomes" id="UP000287605">
    <property type="component" value="Unassembled WGS sequence"/>
</dbReference>
<reference evidence="6 7" key="1">
    <citation type="submission" date="2017-05" db="EMBL/GenBank/DDBJ databases">
        <title>Vagococcus spp. assemblies.</title>
        <authorList>
            <person name="Gulvik C.A."/>
        </authorList>
    </citation>
    <scope>NUCLEOTIDE SEQUENCE [LARGE SCALE GENOMIC DNA]</scope>
    <source>
        <strain evidence="6 7">CCUG 51432</strain>
    </source>
</reference>
<keyword evidence="4" id="KW-0472">Membrane</keyword>
<dbReference type="PANTHER" id="PTHR36108:SF13">
    <property type="entry name" value="COLOSSIN-B-RELATED"/>
    <property type="match status" value="1"/>
</dbReference>
<evidence type="ECO:0000256" key="2">
    <source>
        <dbReference type="ARBA" id="ARBA00022525"/>
    </source>
</evidence>
<evidence type="ECO:0000313" key="6">
    <source>
        <dbReference type="EMBL" id="RSU15532.1"/>
    </source>
</evidence>
<dbReference type="EMBL" id="NGKA01000001">
    <property type="protein sequence ID" value="RSU15532.1"/>
    <property type="molecule type" value="Genomic_DNA"/>
</dbReference>
<dbReference type="InterPro" id="IPR013783">
    <property type="entry name" value="Ig-like_fold"/>
</dbReference>
<dbReference type="InterPro" id="IPR056573">
    <property type="entry name" value="Lectin_L-type_dom"/>
</dbReference>
<keyword evidence="2" id="KW-0964">Secreted</keyword>
<protein>
    <recommendedName>
        <fullName evidence="5">SpaA-like prealbumin fold domain-containing protein</fullName>
    </recommendedName>
</protein>
<evidence type="ECO:0000313" key="7">
    <source>
        <dbReference type="Proteomes" id="UP000287605"/>
    </source>
</evidence>
<evidence type="ECO:0000256" key="1">
    <source>
        <dbReference type="ARBA" id="ARBA00007257"/>
    </source>
</evidence>
<sequence length="789" mass="87461">MNQFKKIFLSLILIITILVIETPLTKTFAAVTGYPNLPSGVISIDMSELYNFSGSTIYHNIPGEHVIDLTGPNRTDFSGQAWSKRKINLNDPFRLEFYAYLGNALQRQVVADGITLIFRNGTAEHVGGVGSSIGAYGNGLGRAHVLEFDTYYNSRVNQDQSLQDGDHDLFNYMTIYGNHTGHVAIRTSGSNDVVSRHTVLFNGTIFNPVADGGWRKVVYNWDPGGNFGNGRLYGSVGGSSFSLNYNLRNDLADPNSVYWGFTSGTGPLAGNPVGGQSQGVFFTRVYVGTDLSLSKVSTRGDFLEGAEFLLKAVDGGSEVTLVDSGDGTYRLPENFRMTLGKKYLLKETRAPAGHSLSEIASWEISIDLNGRVTVNGQSVPTEKDSVHLTVENRFSPVSVGIKKYAEGNKEELLSLSGAVFQLEKKSAGGAYDLVEEKMTDTEGFAPFTLQEPGDYRMKETQGPVGYDTVAGDYEFSLTKYGEIIYAGDNFEENAPFWTLRHQNQLKPFDLEIQKTDEMGEPLKGAKFQLTGPNINVTLPSDNQAIDHFMFKNLFPGKYTLTELEAPENFEKNSEPLLIDILNDGTVENDRKPVEATLMEGDTANKISMAITNKAKPLLPLVFYKVNEEYQPMENVAFTLYQCFDDTQNHTHEKFTGEEFPECWQYVEETASDEIGEVRFNNLKKGNYLLVETRTHSGYELPLGNWEVHFDPYKEVIDERIHIEAVGDKLPPAFMIEEQEGEKVLKLPNYPTTILPKTGSLGALVGLIAGITCLGMGGVYYIFTDSKNKD</sequence>
<comment type="caution">
    <text evidence="6">The sequence shown here is derived from an EMBL/GenBank/DDBJ whole genome shotgun (WGS) entry which is preliminary data.</text>
</comment>
<feature type="domain" description="SpaA-like prealbumin fold" evidence="5">
    <location>
        <begin position="509"/>
        <end position="587"/>
    </location>
</feature>
<dbReference type="Pfam" id="PF18483">
    <property type="entry name" value="Lectin_L-type_dom"/>
    <property type="match status" value="1"/>
</dbReference>